<organism evidence="2 3">
    <name type="scientific">Acorus calamus</name>
    <name type="common">Sweet flag</name>
    <dbReference type="NCBI Taxonomy" id="4465"/>
    <lineage>
        <taxon>Eukaryota</taxon>
        <taxon>Viridiplantae</taxon>
        <taxon>Streptophyta</taxon>
        <taxon>Embryophyta</taxon>
        <taxon>Tracheophyta</taxon>
        <taxon>Spermatophyta</taxon>
        <taxon>Magnoliopsida</taxon>
        <taxon>Liliopsida</taxon>
        <taxon>Acoraceae</taxon>
        <taxon>Acorus</taxon>
    </lineage>
</organism>
<reference evidence="2" key="2">
    <citation type="submission" date="2023-06" db="EMBL/GenBank/DDBJ databases">
        <authorList>
            <person name="Ma L."/>
            <person name="Liu K.-W."/>
            <person name="Li Z."/>
            <person name="Hsiao Y.-Y."/>
            <person name="Qi Y."/>
            <person name="Fu T."/>
            <person name="Tang G."/>
            <person name="Zhang D."/>
            <person name="Sun W.-H."/>
            <person name="Liu D.-K."/>
            <person name="Li Y."/>
            <person name="Chen G.-Z."/>
            <person name="Liu X.-D."/>
            <person name="Liao X.-Y."/>
            <person name="Jiang Y.-T."/>
            <person name="Yu X."/>
            <person name="Hao Y."/>
            <person name="Huang J."/>
            <person name="Zhao X.-W."/>
            <person name="Ke S."/>
            <person name="Chen Y.-Y."/>
            <person name="Wu W.-L."/>
            <person name="Hsu J.-L."/>
            <person name="Lin Y.-F."/>
            <person name="Huang M.-D."/>
            <person name="Li C.-Y."/>
            <person name="Huang L."/>
            <person name="Wang Z.-W."/>
            <person name="Zhao X."/>
            <person name="Zhong W.-Y."/>
            <person name="Peng D.-H."/>
            <person name="Ahmad S."/>
            <person name="Lan S."/>
            <person name="Zhang J.-S."/>
            <person name="Tsai W.-C."/>
            <person name="Van De Peer Y."/>
            <person name="Liu Z.-J."/>
        </authorList>
    </citation>
    <scope>NUCLEOTIDE SEQUENCE</scope>
    <source>
        <strain evidence="2">CP</strain>
        <tissue evidence="2">Leaves</tissue>
    </source>
</reference>
<name>A0AAV9EMI2_ACOCL</name>
<feature type="region of interest" description="Disordered" evidence="1">
    <location>
        <begin position="1"/>
        <end position="30"/>
    </location>
</feature>
<feature type="compositionally biased region" description="Low complexity" evidence="1">
    <location>
        <begin position="1"/>
        <end position="18"/>
    </location>
</feature>
<dbReference type="InterPro" id="IPR038836">
    <property type="entry name" value="MED16"/>
</dbReference>
<evidence type="ECO:0000256" key="1">
    <source>
        <dbReference type="SAM" id="MobiDB-lite"/>
    </source>
</evidence>
<evidence type="ECO:0000313" key="2">
    <source>
        <dbReference type="EMBL" id="KAK1315005.1"/>
    </source>
</evidence>
<dbReference type="GO" id="GO:0016592">
    <property type="term" value="C:mediator complex"/>
    <property type="evidence" value="ECO:0007669"/>
    <property type="project" value="InterPro"/>
</dbReference>
<gene>
    <name evidence="2" type="primary">MED16</name>
    <name evidence="2" type="ORF">QJS10_CPA06g00409</name>
</gene>
<evidence type="ECO:0000313" key="3">
    <source>
        <dbReference type="Proteomes" id="UP001180020"/>
    </source>
</evidence>
<sequence>MSSSSTPPTSTTTSLSTTFRSGNPPETVGADVKEEVAAADDCERAILVDDSAGGASEGGVEGVEDGVMGVEMKRDEEMVDAAEQQAMSPATVFQILLKQPPSNLRHKMSVPELCRNFSAVAWCGRLNTIACASETCVRIPSSSANPPFWIPIHIINPERPTECAVFNVIADSPRDSVQYIEWSPTSCPRALLIGNYHGRVTVWTQPSHGPVNLVRDSSCWKCEHEWRQDLAVVTKWLSGMTPYRWLPSNSSSPVNSKSTFDEKFLSQQHQTSARWPNFLCVCSVFSSGSVQLYWSQWPPTQSNRVPKWFSTSKGLLGAGPSGIMAADAIITEAGTMHVAGVPLVNPSTVVVWEVMPGPGNAFPAVAKTSTSSGIPPQLNPPCWTGFAPLAAYLFSWQEYLGSEEKQRTKQTDQELNEKALLHCSPVSNFSAYVSPEAAALSATTTTWGSGVTSVAFDPTRGGSVISVVIVEGQYMSPYDPDEGPSITGWRVQVWESSLQPVVLHPIFGNPASTFGGQPPMQTVWLTRVNKSMPLMGDLKCPQAAAAVPMMSDERKPSDSSAEKANKITFDLYDLPSDVRMLAQIVYSAHGGEVAVAFLRGGVHIFSGSTFSPVDTYHVNIGSSIAAPAFSSTGCCLASVWHDTSKDRTTLKIIRVLPPAVPSSEAKLNSATWERAIADRFWWSLLVGIDWWDAVGCTQSAAEDGIVSLHNVIAVLDADFHSLPTIQHRQKHGPNLDRIKCRLLEGTNAQDVRALVLDMQARLLLDMLGKGIESALINPATLMPEPWQASGEMLSGIDGEKLAVEPALVLCIQAYVDAVLDLASHFITRLRRYASFCRTLATHAVGVSAGAGSTRNMVAGPSNSSTSASTHQGGQSGGANSTGNSQMQAWVQGALAKISSTADGVSSSAPNPAGGPAPFMPISINTGTFPGTPAVRLIGDCHFLHRLCQLLLFCLVFRKRQSPRHIGGPQKNPESNLPKPHLVPGTKVEESSNMVRSTPAMTKLEEGQSGRAGQFVLGTKGIEEGAVGRAPRFGSGNAGQGYTSDEVKVLFLILVDLCRRTSSLAHPLPASQVGGNVVNIRLHYIDGNYTVLPEVVEASLGPHMQNMPRPRGADAAGLLLRELELHPPAEEWHRRNMFGGPWSDPEDSGPLDDTTHTQFTGFSDLFEFNVLGGFDKYYGPQGLWPRKRRLSERDAAFGLKTSVGLGSFLGIMGSRRDVVTALWKTGLEGVWYKCVRCMRQTSAFSLPGAPNALPNEREAWWISRWAYGCPMCGGTWVRVV</sequence>
<keyword evidence="3" id="KW-1185">Reference proteome</keyword>
<dbReference type="AlphaFoldDB" id="A0AAV9EMI2"/>
<reference evidence="2" key="1">
    <citation type="journal article" date="2023" name="Nat. Commun.">
        <title>Diploid and tetraploid genomes of Acorus and the evolution of monocots.</title>
        <authorList>
            <person name="Ma L."/>
            <person name="Liu K.W."/>
            <person name="Li Z."/>
            <person name="Hsiao Y.Y."/>
            <person name="Qi Y."/>
            <person name="Fu T."/>
            <person name="Tang G.D."/>
            <person name="Zhang D."/>
            <person name="Sun W.H."/>
            <person name="Liu D.K."/>
            <person name="Li Y."/>
            <person name="Chen G.Z."/>
            <person name="Liu X.D."/>
            <person name="Liao X.Y."/>
            <person name="Jiang Y.T."/>
            <person name="Yu X."/>
            <person name="Hao Y."/>
            <person name="Huang J."/>
            <person name="Zhao X.W."/>
            <person name="Ke S."/>
            <person name="Chen Y.Y."/>
            <person name="Wu W.L."/>
            <person name="Hsu J.L."/>
            <person name="Lin Y.F."/>
            <person name="Huang M.D."/>
            <person name="Li C.Y."/>
            <person name="Huang L."/>
            <person name="Wang Z.W."/>
            <person name="Zhao X."/>
            <person name="Zhong W.Y."/>
            <person name="Peng D.H."/>
            <person name="Ahmad S."/>
            <person name="Lan S."/>
            <person name="Zhang J.S."/>
            <person name="Tsai W.C."/>
            <person name="Van de Peer Y."/>
            <person name="Liu Z.J."/>
        </authorList>
    </citation>
    <scope>NUCLEOTIDE SEQUENCE</scope>
    <source>
        <strain evidence="2">CP</strain>
    </source>
</reference>
<dbReference type="GO" id="GO:0006355">
    <property type="term" value="P:regulation of DNA-templated transcription"/>
    <property type="evidence" value="ECO:0007669"/>
    <property type="project" value="InterPro"/>
</dbReference>
<dbReference type="PANTHER" id="PTHR35130">
    <property type="entry name" value="MEDIATOR OF RNA POLYMERASE II TRANSCRIPTION SUBUNIT 16"/>
    <property type="match status" value="1"/>
</dbReference>
<feature type="region of interest" description="Disordered" evidence="1">
    <location>
        <begin position="855"/>
        <end position="884"/>
    </location>
</feature>
<comment type="caution">
    <text evidence="2">The sequence shown here is derived from an EMBL/GenBank/DDBJ whole genome shotgun (WGS) entry which is preliminary data.</text>
</comment>
<dbReference type="Proteomes" id="UP001180020">
    <property type="component" value="Unassembled WGS sequence"/>
</dbReference>
<proteinExistence type="predicted"/>
<dbReference type="EMBL" id="JAUJYO010000006">
    <property type="protein sequence ID" value="KAK1315005.1"/>
    <property type="molecule type" value="Genomic_DNA"/>
</dbReference>
<dbReference type="InterPro" id="IPR036322">
    <property type="entry name" value="WD40_repeat_dom_sf"/>
</dbReference>
<feature type="region of interest" description="Disordered" evidence="1">
    <location>
        <begin position="963"/>
        <end position="995"/>
    </location>
</feature>
<protein>
    <submittedName>
        <fullName evidence="2">Mediator of RNA polymerase II transcription subunit 16</fullName>
    </submittedName>
</protein>
<dbReference type="SUPFAM" id="SSF50978">
    <property type="entry name" value="WD40 repeat-like"/>
    <property type="match status" value="1"/>
</dbReference>
<accession>A0AAV9EMI2</accession>
<dbReference type="PANTHER" id="PTHR35130:SF1">
    <property type="entry name" value="MEDIATOR OF RNA POLYMERASE II TRANSCRIPTION SUBUNIT 16"/>
    <property type="match status" value="1"/>
</dbReference>